<sequence>MSNAKRWNFNKFLNKLDICHVVNGPHSERASTREDQGNGPSVKSRPLRNRKASKKFAEFAMGAMSAGKKWSSMLQEILNHLSIASSTFISPPICCSQSLAGPTFLGTHKPTPIQFAQFSRDNLDRWVLQSNRYFSFYNINENVRLMIASFYLDDMLPSLSDFVLVIWNLQRANLLNYNKLPRPILGHGRPILPTKLASPSANSILSYLAPSNVATLSRGTKVPFRCLSPTEVAYRRAQGFCYHYDKKYSWDHKCKSKHQFLLFDDDRDSAPSAIDNPTQIELSDAFITAHQQIQEVLKTSALSYNALVGGCSTTTLRFTSCVHVFNGESSDRINSKKSHYPKTFW</sequence>
<protein>
    <submittedName>
        <fullName evidence="2">Uncharacterized protein</fullName>
    </submittedName>
</protein>
<gene>
    <name evidence="2" type="ORF">J1N35_019154</name>
</gene>
<comment type="caution">
    <text evidence="2">The sequence shown here is derived from an EMBL/GenBank/DDBJ whole genome shotgun (WGS) entry which is preliminary data.</text>
</comment>
<evidence type="ECO:0000313" key="2">
    <source>
        <dbReference type="EMBL" id="KAH1091897.1"/>
    </source>
</evidence>
<feature type="compositionally biased region" description="Basic and acidic residues" evidence="1">
    <location>
        <begin position="27"/>
        <end position="36"/>
    </location>
</feature>
<evidence type="ECO:0000256" key="1">
    <source>
        <dbReference type="SAM" id="MobiDB-lite"/>
    </source>
</evidence>
<accession>A0A9D4A5M2</accession>
<dbReference type="OrthoDB" id="1933597at2759"/>
<organism evidence="2 3">
    <name type="scientific">Gossypium stocksii</name>
    <dbReference type="NCBI Taxonomy" id="47602"/>
    <lineage>
        <taxon>Eukaryota</taxon>
        <taxon>Viridiplantae</taxon>
        <taxon>Streptophyta</taxon>
        <taxon>Embryophyta</taxon>
        <taxon>Tracheophyta</taxon>
        <taxon>Spermatophyta</taxon>
        <taxon>Magnoliopsida</taxon>
        <taxon>eudicotyledons</taxon>
        <taxon>Gunneridae</taxon>
        <taxon>Pentapetalae</taxon>
        <taxon>rosids</taxon>
        <taxon>malvids</taxon>
        <taxon>Malvales</taxon>
        <taxon>Malvaceae</taxon>
        <taxon>Malvoideae</taxon>
        <taxon>Gossypium</taxon>
    </lineage>
</organism>
<dbReference type="Proteomes" id="UP000828251">
    <property type="component" value="Unassembled WGS sequence"/>
</dbReference>
<feature type="region of interest" description="Disordered" evidence="1">
    <location>
        <begin position="27"/>
        <end position="49"/>
    </location>
</feature>
<name>A0A9D4A5M2_9ROSI</name>
<keyword evidence="3" id="KW-1185">Reference proteome</keyword>
<reference evidence="2 3" key="1">
    <citation type="journal article" date="2021" name="Plant Biotechnol. J.">
        <title>Multi-omics assisted identification of the key and species-specific regulatory components of drought-tolerant mechanisms in Gossypium stocksii.</title>
        <authorList>
            <person name="Yu D."/>
            <person name="Ke L."/>
            <person name="Zhang D."/>
            <person name="Wu Y."/>
            <person name="Sun Y."/>
            <person name="Mei J."/>
            <person name="Sun J."/>
            <person name="Sun Y."/>
        </authorList>
    </citation>
    <scope>NUCLEOTIDE SEQUENCE [LARGE SCALE GENOMIC DNA]</scope>
    <source>
        <strain evidence="3">cv. E1</strain>
        <tissue evidence="2">Leaf</tissue>
    </source>
</reference>
<dbReference type="AlphaFoldDB" id="A0A9D4A5M2"/>
<proteinExistence type="predicted"/>
<evidence type="ECO:0000313" key="3">
    <source>
        <dbReference type="Proteomes" id="UP000828251"/>
    </source>
</evidence>
<dbReference type="EMBL" id="JAIQCV010000006">
    <property type="protein sequence ID" value="KAH1091897.1"/>
    <property type="molecule type" value="Genomic_DNA"/>
</dbReference>